<dbReference type="Proteomes" id="UP000283644">
    <property type="component" value="Unassembled WGS sequence"/>
</dbReference>
<comment type="caution">
    <text evidence="3">The sequence shown here is derived from an EMBL/GenBank/DDBJ whole genome shotgun (WGS) entry which is preliminary data.</text>
</comment>
<sequence length="437" mass="47160">MSTLQDRLEDLATAAPSGGAAPGDLWERGVRRGRARRAGTVATVAATVALVAGATVVLGNPDRGEPQPADVPFEELHLPEVVHAPGTWSDEEGPDGPLAAVGVAPRTTPEGLTGERGGLELFGVSAVDGRSQWLDLPGIDEDDRPVIGWFALSPDGRKLAWTRHLPGRRPDTNGPLTGWSVMDTTTREVLELADPAAPRLQETASDLEFSGDSRYLLTSYEQRGGPRTRGHQFVAWNVADGTPTLLEGPGHYWLPNLGSAPSDVVWSRKRMVYRADPATGARSSYSLPQEVITASWAPDDRGFAYIGRDGDVRGGPWRLYAGRTLAGARDRVIPVEDLDPAQLLGWRDTRHVVVGRFRSTVHVVDIVTGEVVEYRMGGEGDQVNSPKLAGDLWRNALITPPEPEGTSDPRTPFLWGGGVVVVALAGALMLRRRRRRA</sequence>
<evidence type="ECO:0000313" key="3">
    <source>
        <dbReference type="EMBL" id="RHW23852.1"/>
    </source>
</evidence>
<keyword evidence="2" id="KW-0812">Transmembrane</keyword>
<proteinExistence type="predicted"/>
<evidence type="ECO:0000256" key="2">
    <source>
        <dbReference type="SAM" id="Phobius"/>
    </source>
</evidence>
<dbReference type="Gene3D" id="2.120.10.30">
    <property type="entry name" value="TolB, C-terminal domain"/>
    <property type="match status" value="1"/>
</dbReference>
<feature type="region of interest" description="Disordered" evidence="1">
    <location>
        <begin position="1"/>
        <end position="25"/>
    </location>
</feature>
<dbReference type="RefSeq" id="WP_118928498.1">
    <property type="nucleotide sequence ID" value="NZ_QXGH01000039.1"/>
</dbReference>
<protein>
    <recommendedName>
        <fullName evidence="5">WD40 repeat domain-containing protein</fullName>
    </recommendedName>
</protein>
<evidence type="ECO:0000313" key="4">
    <source>
        <dbReference type="Proteomes" id="UP000283644"/>
    </source>
</evidence>
<feature type="transmembrane region" description="Helical" evidence="2">
    <location>
        <begin position="413"/>
        <end position="430"/>
    </location>
</feature>
<name>A0A417XTS0_9ACTN</name>
<feature type="transmembrane region" description="Helical" evidence="2">
    <location>
        <begin position="38"/>
        <end position="58"/>
    </location>
</feature>
<gene>
    <name evidence="3" type="ORF">D0Z08_27560</name>
</gene>
<accession>A0A417XTS0</accession>
<dbReference type="InterPro" id="IPR011042">
    <property type="entry name" value="6-blade_b-propeller_TolB-like"/>
</dbReference>
<evidence type="ECO:0000256" key="1">
    <source>
        <dbReference type="SAM" id="MobiDB-lite"/>
    </source>
</evidence>
<feature type="compositionally biased region" description="Basic and acidic residues" evidence="1">
    <location>
        <begin position="1"/>
        <end position="10"/>
    </location>
</feature>
<keyword evidence="4" id="KW-1185">Reference proteome</keyword>
<dbReference type="OrthoDB" id="3779542at2"/>
<dbReference type="AlphaFoldDB" id="A0A417XTS0"/>
<feature type="compositionally biased region" description="Low complexity" evidence="1">
    <location>
        <begin position="12"/>
        <end position="23"/>
    </location>
</feature>
<dbReference type="InterPro" id="IPR011044">
    <property type="entry name" value="Quino_amine_DH_bsu"/>
</dbReference>
<dbReference type="SUPFAM" id="SSF50969">
    <property type="entry name" value="YVTN repeat-like/Quinoprotein amine dehydrogenase"/>
    <property type="match status" value="1"/>
</dbReference>
<dbReference type="EMBL" id="QXGH01000039">
    <property type="protein sequence ID" value="RHW23852.1"/>
    <property type="molecule type" value="Genomic_DNA"/>
</dbReference>
<keyword evidence="2" id="KW-0472">Membrane</keyword>
<reference evidence="3 4" key="1">
    <citation type="submission" date="2018-09" db="EMBL/GenBank/DDBJ databases">
        <title>Genome sequencing of Nocardioides immobilis CCTCC AB 2017083 for comparison to Nocardioides silvaticus.</title>
        <authorList>
            <person name="Li C."/>
            <person name="Wang G."/>
        </authorList>
    </citation>
    <scope>NUCLEOTIDE SEQUENCE [LARGE SCALE GENOMIC DNA]</scope>
    <source>
        <strain evidence="3 4">CCTCC AB 2017083</strain>
    </source>
</reference>
<evidence type="ECO:0008006" key="5">
    <source>
        <dbReference type="Google" id="ProtNLM"/>
    </source>
</evidence>
<organism evidence="3 4">
    <name type="scientific">Nocardioides immobilis</name>
    <dbReference type="NCBI Taxonomy" id="2049295"/>
    <lineage>
        <taxon>Bacteria</taxon>
        <taxon>Bacillati</taxon>
        <taxon>Actinomycetota</taxon>
        <taxon>Actinomycetes</taxon>
        <taxon>Propionibacteriales</taxon>
        <taxon>Nocardioidaceae</taxon>
        <taxon>Nocardioides</taxon>
    </lineage>
</organism>
<keyword evidence="2" id="KW-1133">Transmembrane helix</keyword>